<dbReference type="Gene3D" id="3.30.420.10">
    <property type="entry name" value="Ribonuclease H-like superfamily/Ribonuclease H"/>
    <property type="match status" value="1"/>
</dbReference>
<accession>A0A3Q0RHJ7</accession>
<dbReference type="GO" id="GO:0003676">
    <property type="term" value="F:nucleic acid binding"/>
    <property type="evidence" value="ECO:0007669"/>
    <property type="project" value="InterPro"/>
</dbReference>
<keyword evidence="2" id="KW-1185">Reference proteome</keyword>
<dbReference type="OMA" id="HLMECEF"/>
<dbReference type="Ensembl" id="ENSACIT00000010357.1">
    <property type="protein sequence ID" value="ENSACIP00000010061.1"/>
    <property type="gene ID" value="ENSACIG00000007894.1"/>
</dbReference>
<dbReference type="PANTHER" id="PTHR46060:SF1">
    <property type="entry name" value="MARINER MOS1 TRANSPOSASE-LIKE PROTEIN"/>
    <property type="match status" value="1"/>
</dbReference>
<protein>
    <recommendedName>
        <fullName evidence="3">Mos1 transposase HTH domain-containing protein</fullName>
    </recommendedName>
</protein>
<dbReference type="STRING" id="61819.ENSACIP00000010061"/>
<organism evidence="1 2">
    <name type="scientific">Amphilophus citrinellus</name>
    <name type="common">Midas cichlid</name>
    <name type="synonym">Cichlasoma citrinellum</name>
    <dbReference type="NCBI Taxonomy" id="61819"/>
    <lineage>
        <taxon>Eukaryota</taxon>
        <taxon>Metazoa</taxon>
        <taxon>Chordata</taxon>
        <taxon>Craniata</taxon>
        <taxon>Vertebrata</taxon>
        <taxon>Euteleostomi</taxon>
        <taxon>Actinopterygii</taxon>
        <taxon>Neopterygii</taxon>
        <taxon>Teleostei</taxon>
        <taxon>Neoteleostei</taxon>
        <taxon>Acanthomorphata</taxon>
        <taxon>Ovalentaria</taxon>
        <taxon>Cichlomorphae</taxon>
        <taxon>Cichliformes</taxon>
        <taxon>Cichlidae</taxon>
        <taxon>New World cichlids</taxon>
        <taxon>Cichlasomatinae</taxon>
        <taxon>Heroini</taxon>
        <taxon>Amphilophus</taxon>
    </lineage>
</organism>
<name>A0A3Q0RHJ7_AMPCI</name>
<dbReference type="InterPro" id="IPR036397">
    <property type="entry name" value="RNaseH_sf"/>
</dbReference>
<reference evidence="1" key="1">
    <citation type="submission" date="2025-08" db="UniProtKB">
        <authorList>
            <consortium name="Ensembl"/>
        </authorList>
    </citation>
    <scope>IDENTIFICATION</scope>
</reference>
<dbReference type="Proteomes" id="UP000261340">
    <property type="component" value="Unplaced"/>
</dbReference>
<evidence type="ECO:0000313" key="2">
    <source>
        <dbReference type="Proteomes" id="UP000261340"/>
    </source>
</evidence>
<proteinExistence type="predicted"/>
<dbReference type="InterPro" id="IPR001888">
    <property type="entry name" value="Transposase_1"/>
</dbReference>
<sequence length="328" mass="37217">MNPKRKPGILYTCTLEDIHADMVATLGGDAPTLSTVQKWAAEFKRGRERLEDDPRFKHPATATIQENTDLVHHMVMDDRRLTVNQIANAVGISQERVGNILHNKTGMSKVSARWVPRHLTPDQKRTRLVTSQVNLALFEANPDGFLERFLAQDECWVHHYEPETKRQSMQWKQPSSPTPEKAKVVSSAGKVMISVFWDAKGHTINGEYYANLLRQLRKAIKSKWPGKLTKGVLFHQDNAPVHKSMVSVAAVCDCGFELVDHPPYSPDLAPSDYFLFPNMKKHLAGKQYRTDDEVISAVEDFFEGQDESFYTKCCKTECVDRGGNYVEK</sequence>
<dbReference type="GeneTree" id="ENSGT00940000164451"/>
<dbReference type="AlphaFoldDB" id="A0A3Q0RHJ7"/>
<reference evidence="1" key="2">
    <citation type="submission" date="2025-09" db="UniProtKB">
        <authorList>
            <consortium name="Ensembl"/>
        </authorList>
    </citation>
    <scope>IDENTIFICATION</scope>
</reference>
<dbReference type="PANTHER" id="PTHR46060">
    <property type="entry name" value="MARINER MOS1 TRANSPOSASE-LIKE PROTEIN"/>
    <property type="match status" value="1"/>
</dbReference>
<evidence type="ECO:0008006" key="3">
    <source>
        <dbReference type="Google" id="ProtNLM"/>
    </source>
</evidence>
<dbReference type="Pfam" id="PF01359">
    <property type="entry name" value="Transposase_1"/>
    <property type="match status" value="1"/>
</dbReference>
<dbReference type="InterPro" id="IPR052709">
    <property type="entry name" value="Transposase-MT_Hybrid"/>
</dbReference>
<evidence type="ECO:0000313" key="1">
    <source>
        <dbReference type="Ensembl" id="ENSACIP00000010061.1"/>
    </source>
</evidence>